<evidence type="ECO:0000256" key="5">
    <source>
        <dbReference type="ARBA" id="ARBA00022729"/>
    </source>
</evidence>
<dbReference type="GO" id="GO:0005576">
    <property type="term" value="C:extracellular region"/>
    <property type="evidence" value="ECO:0007669"/>
    <property type="project" value="UniProtKB-SubCell"/>
</dbReference>
<dbReference type="GO" id="GO:0005179">
    <property type="term" value="F:hormone activity"/>
    <property type="evidence" value="ECO:0007669"/>
    <property type="project" value="UniProtKB-KW"/>
</dbReference>
<evidence type="ECO:0000256" key="8">
    <source>
        <dbReference type="SAM" id="SignalP"/>
    </source>
</evidence>
<feature type="signal peptide" evidence="8">
    <location>
        <begin position="1"/>
        <end position="26"/>
    </location>
</feature>
<comment type="subcellular location">
    <subcellularLocation>
        <location evidence="1">Secreted</location>
    </subcellularLocation>
</comment>
<evidence type="ECO:0000256" key="6">
    <source>
        <dbReference type="ARBA" id="ARBA00023157"/>
    </source>
</evidence>
<accession>A0ABD1WEE1</accession>
<name>A0ABD1WEE1_9LAMI</name>
<organism evidence="9 10">
    <name type="scientific">Forsythia ovata</name>
    <dbReference type="NCBI Taxonomy" id="205694"/>
    <lineage>
        <taxon>Eukaryota</taxon>
        <taxon>Viridiplantae</taxon>
        <taxon>Streptophyta</taxon>
        <taxon>Embryophyta</taxon>
        <taxon>Tracheophyta</taxon>
        <taxon>Spermatophyta</taxon>
        <taxon>Magnoliopsida</taxon>
        <taxon>eudicotyledons</taxon>
        <taxon>Gunneridae</taxon>
        <taxon>Pentapetalae</taxon>
        <taxon>asterids</taxon>
        <taxon>lamiids</taxon>
        <taxon>Lamiales</taxon>
        <taxon>Oleaceae</taxon>
        <taxon>Forsythieae</taxon>
        <taxon>Forsythia</taxon>
    </lineage>
</organism>
<dbReference type="Pfam" id="PF05498">
    <property type="entry name" value="RALF"/>
    <property type="match status" value="1"/>
</dbReference>
<feature type="chain" id="PRO_5044746892" evidence="8">
    <location>
        <begin position="27"/>
        <end position="192"/>
    </location>
</feature>
<evidence type="ECO:0000256" key="7">
    <source>
        <dbReference type="SAM" id="MobiDB-lite"/>
    </source>
</evidence>
<evidence type="ECO:0000313" key="9">
    <source>
        <dbReference type="EMBL" id="KAL2548041.1"/>
    </source>
</evidence>
<evidence type="ECO:0000256" key="1">
    <source>
        <dbReference type="ARBA" id="ARBA00004613"/>
    </source>
</evidence>
<evidence type="ECO:0000313" key="10">
    <source>
        <dbReference type="Proteomes" id="UP001604277"/>
    </source>
</evidence>
<proteinExistence type="inferred from homology"/>
<keyword evidence="5 8" id="KW-0732">Signal</keyword>
<sequence>MDTLKGKTLLLVVLVVCSFLSEDVQGKDINYKDLPGIPCDRDGGHQENCKPSNPANPYKRGCSPDTETERYGTKWDEDGSRRSSCLRGNKAEAESFCLQCTAVRHCLAKKDFRLPRDDGTRGSMSRELNHLVMKKTVNHRSQQIHTRGAAVQLQVVVVAESCQDIVGTFKLFKEGKVGKNFKERPKTADLRG</sequence>
<comment type="caution">
    <text evidence="9">The sequence shown here is derived from an EMBL/GenBank/DDBJ whole genome shotgun (WGS) entry which is preliminary data.</text>
</comment>
<feature type="compositionally biased region" description="Basic and acidic residues" evidence="7">
    <location>
        <begin position="67"/>
        <end position="81"/>
    </location>
</feature>
<protein>
    <submittedName>
        <fullName evidence="9">Rapid ALkalinization Factor</fullName>
    </submittedName>
</protein>
<comment type="similarity">
    <text evidence="2">Belongs to the plant rapid alkalinization factor (RALF) family.</text>
</comment>
<keyword evidence="4" id="KW-0372">Hormone</keyword>
<reference evidence="10" key="1">
    <citation type="submission" date="2024-07" db="EMBL/GenBank/DDBJ databases">
        <title>Two chromosome-level genome assemblies of Korean endemic species Abeliophyllum distichum and Forsythia ovata (Oleaceae).</title>
        <authorList>
            <person name="Jang H."/>
        </authorList>
    </citation>
    <scope>NUCLEOTIDE SEQUENCE [LARGE SCALE GENOMIC DNA]</scope>
</reference>
<dbReference type="EMBL" id="JBFOLJ010000003">
    <property type="protein sequence ID" value="KAL2548041.1"/>
    <property type="molecule type" value="Genomic_DNA"/>
</dbReference>
<keyword evidence="3" id="KW-0964">Secreted</keyword>
<dbReference type="Proteomes" id="UP001604277">
    <property type="component" value="Unassembled WGS sequence"/>
</dbReference>
<evidence type="ECO:0000256" key="3">
    <source>
        <dbReference type="ARBA" id="ARBA00022525"/>
    </source>
</evidence>
<gene>
    <name evidence="9" type="ORF">Fot_09571</name>
</gene>
<dbReference type="InterPro" id="IPR008801">
    <property type="entry name" value="RALF"/>
</dbReference>
<dbReference type="AlphaFoldDB" id="A0ABD1WEE1"/>
<evidence type="ECO:0000256" key="4">
    <source>
        <dbReference type="ARBA" id="ARBA00022702"/>
    </source>
</evidence>
<keyword evidence="10" id="KW-1185">Reference proteome</keyword>
<evidence type="ECO:0000256" key="2">
    <source>
        <dbReference type="ARBA" id="ARBA00009178"/>
    </source>
</evidence>
<keyword evidence="6" id="KW-1015">Disulfide bond</keyword>
<feature type="region of interest" description="Disordered" evidence="7">
    <location>
        <begin position="45"/>
        <end position="81"/>
    </location>
</feature>